<reference evidence="2 3" key="1">
    <citation type="submission" date="2019-05" db="EMBL/GenBank/DDBJ databases">
        <title>Another draft genome of Portunus trituberculatus and its Hox gene families provides insights of decapod evolution.</title>
        <authorList>
            <person name="Jeong J.-H."/>
            <person name="Song I."/>
            <person name="Kim S."/>
            <person name="Choi T."/>
            <person name="Kim D."/>
            <person name="Ryu S."/>
            <person name="Kim W."/>
        </authorList>
    </citation>
    <scope>NUCLEOTIDE SEQUENCE [LARGE SCALE GENOMIC DNA]</scope>
    <source>
        <tissue evidence="2">Muscle</tissue>
    </source>
</reference>
<dbReference type="AlphaFoldDB" id="A0A5B7EDJ3"/>
<accession>A0A5B7EDJ3</accession>
<dbReference type="Proteomes" id="UP000324222">
    <property type="component" value="Unassembled WGS sequence"/>
</dbReference>
<keyword evidence="3" id="KW-1185">Reference proteome</keyword>
<keyword evidence="1" id="KW-0732">Signal</keyword>
<name>A0A5B7EDJ3_PORTR</name>
<comment type="caution">
    <text evidence="2">The sequence shown here is derived from an EMBL/GenBank/DDBJ whole genome shotgun (WGS) entry which is preliminary data.</text>
</comment>
<dbReference type="EMBL" id="VSRR010002462">
    <property type="protein sequence ID" value="MPC31568.1"/>
    <property type="molecule type" value="Genomic_DNA"/>
</dbReference>
<gene>
    <name evidence="2" type="ORF">E2C01_024862</name>
</gene>
<feature type="signal peptide" evidence="1">
    <location>
        <begin position="1"/>
        <end position="19"/>
    </location>
</feature>
<evidence type="ECO:0000313" key="2">
    <source>
        <dbReference type="EMBL" id="MPC31568.1"/>
    </source>
</evidence>
<evidence type="ECO:0000313" key="3">
    <source>
        <dbReference type="Proteomes" id="UP000324222"/>
    </source>
</evidence>
<feature type="chain" id="PRO_5023136934" evidence="1">
    <location>
        <begin position="20"/>
        <end position="34"/>
    </location>
</feature>
<protein>
    <submittedName>
        <fullName evidence="2">Uncharacterized protein</fullName>
    </submittedName>
</protein>
<proteinExistence type="predicted"/>
<sequence length="34" mass="3839">MGIVIFVGILILLSSRSRSWQNNRAKTKHITGQL</sequence>
<organism evidence="2 3">
    <name type="scientific">Portunus trituberculatus</name>
    <name type="common">Swimming crab</name>
    <name type="synonym">Neptunus trituberculatus</name>
    <dbReference type="NCBI Taxonomy" id="210409"/>
    <lineage>
        <taxon>Eukaryota</taxon>
        <taxon>Metazoa</taxon>
        <taxon>Ecdysozoa</taxon>
        <taxon>Arthropoda</taxon>
        <taxon>Crustacea</taxon>
        <taxon>Multicrustacea</taxon>
        <taxon>Malacostraca</taxon>
        <taxon>Eumalacostraca</taxon>
        <taxon>Eucarida</taxon>
        <taxon>Decapoda</taxon>
        <taxon>Pleocyemata</taxon>
        <taxon>Brachyura</taxon>
        <taxon>Eubrachyura</taxon>
        <taxon>Portunoidea</taxon>
        <taxon>Portunidae</taxon>
        <taxon>Portuninae</taxon>
        <taxon>Portunus</taxon>
    </lineage>
</organism>
<evidence type="ECO:0000256" key="1">
    <source>
        <dbReference type="SAM" id="SignalP"/>
    </source>
</evidence>